<evidence type="ECO:0000313" key="1">
    <source>
        <dbReference type="EMBL" id="KAJ9098041.1"/>
    </source>
</evidence>
<dbReference type="EMBL" id="JASBWR010000079">
    <property type="protein sequence ID" value="KAJ9098041.1"/>
    <property type="molecule type" value="Genomic_DNA"/>
</dbReference>
<sequence>MSPGIPSTAKLTLWMAYDQLNWFRIHLLAFIIVPFMFSGFMVAANPSKTSGEQVTQYIDILFMSFSAMTRYVMPSLQATSQYSNFTEQPVVYEALSDVRPFQKCSPRKGDPLPLSNLAIRSSSSDPQRRPIYRAAVDRHFPRSSNESSSGVHYSRRHRNRQYPGALGYEERENLRRKARVRWDEGARNMNESLSRQPTFSAIPHASSGRAAHSGRGGFPGLPTLLAYLFHALPSPYTRKVYSLISCDQQVPTLKWAHPVQSVEQVIRGPLENHRDAAEAKHAERVRWLPPGVRGVVVGRNSQIYDEELDDDDLEMFAAIEYKALKALPAFLRVELWIISKFVTPGSELDVLVHFLLTHSRRMFIYLFPSYQTWWLVFIQSVLILAGLLGYLVFNIGLSFYREYSGWQNFSDGLFQSISIRAAGFDIFELENLAPALQFVEHCQMGFSAN</sequence>
<organism evidence="1 2">
    <name type="scientific">Naganishia cerealis</name>
    <dbReference type="NCBI Taxonomy" id="610337"/>
    <lineage>
        <taxon>Eukaryota</taxon>
        <taxon>Fungi</taxon>
        <taxon>Dikarya</taxon>
        <taxon>Basidiomycota</taxon>
        <taxon>Agaricomycotina</taxon>
        <taxon>Tremellomycetes</taxon>
        <taxon>Filobasidiales</taxon>
        <taxon>Filobasidiaceae</taxon>
        <taxon>Naganishia</taxon>
    </lineage>
</organism>
<dbReference type="Proteomes" id="UP001241377">
    <property type="component" value="Unassembled WGS sequence"/>
</dbReference>
<name>A0ACC2VGT0_9TREE</name>
<gene>
    <name evidence="1" type="ORF">QFC19_006476</name>
</gene>
<protein>
    <submittedName>
        <fullName evidence="1">Uncharacterized protein</fullName>
    </submittedName>
</protein>
<comment type="caution">
    <text evidence="1">The sequence shown here is derived from an EMBL/GenBank/DDBJ whole genome shotgun (WGS) entry which is preliminary data.</text>
</comment>
<proteinExistence type="predicted"/>
<keyword evidence="2" id="KW-1185">Reference proteome</keyword>
<reference evidence="1" key="1">
    <citation type="submission" date="2023-04" db="EMBL/GenBank/DDBJ databases">
        <title>Draft Genome sequencing of Naganishia species isolated from polar environments using Oxford Nanopore Technology.</title>
        <authorList>
            <person name="Leo P."/>
            <person name="Venkateswaran K."/>
        </authorList>
    </citation>
    <scope>NUCLEOTIDE SEQUENCE</scope>
    <source>
        <strain evidence="1">MNA-CCFEE 5261</strain>
    </source>
</reference>
<accession>A0ACC2VGT0</accession>
<evidence type="ECO:0000313" key="2">
    <source>
        <dbReference type="Proteomes" id="UP001241377"/>
    </source>
</evidence>